<proteinExistence type="predicted"/>
<dbReference type="Gene3D" id="1.10.101.10">
    <property type="entry name" value="PGBD-like superfamily/PGBD"/>
    <property type="match status" value="1"/>
</dbReference>
<dbReference type="Pfam" id="PF01471">
    <property type="entry name" value="PG_binding_1"/>
    <property type="match status" value="1"/>
</dbReference>
<reference evidence="3" key="1">
    <citation type="journal article" date="2014" name="Int. J. Syst. Evol. Microbiol.">
        <title>Complete genome sequence of Corynebacterium casei LMG S-19264T (=DSM 44701T), isolated from a smear-ripened cheese.</title>
        <authorList>
            <consortium name="US DOE Joint Genome Institute (JGI-PGF)"/>
            <person name="Walter F."/>
            <person name="Albersmeier A."/>
            <person name="Kalinowski J."/>
            <person name="Ruckert C."/>
        </authorList>
    </citation>
    <scope>NUCLEOTIDE SEQUENCE</scope>
    <source>
        <strain evidence="3">JCM 3276</strain>
    </source>
</reference>
<protein>
    <recommendedName>
        <fullName evidence="2">Peptidoglycan binding-like domain-containing protein</fullName>
    </recommendedName>
</protein>
<organism evidence="3 4">
    <name type="scientific">Actinokineospora fastidiosa</name>
    <dbReference type="NCBI Taxonomy" id="1816"/>
    <lineage>
        <taxon>Bacteria</taxon>
        <taxon>Bacillati</taxon>
        <taxon>Actinomycetota</taxon>
        <taxon>Actinomycetes</taxon>
        <taxon>Pseudonocardiales</taxon>
        <taxon>Pseudonocardiaceae</taxon>
        <taxon>Actinokineospora</taxon>
    </lineage>
</organism>
<dbReference type="EMBL" id="BMRB01000002">
    <property type="protein sequence ID" value="GGS34200.1"/>
    <property type="molecule type" value="Genomic_DNA"/>
</dbReference>
<feature type="domain" description="Peptidoglycan binding-like" evidence="2">
    <location>
        <begin position="74"/>
        <end position="140"/>
    </location>
</feature>
<dbReference type="InterPro" id="IPR036365">
    <property type="entry name" value="PGBD-like_sf"/>
</dbReference>
<dbReference type="SUPFAM" id="SSF47090">
    <property type="entry name" value="PGBD-like"/>
    <property type="match status" value="1"/>
</dbReference>
<comment type="caution">
    <text evidence="3">The sequence shown here is derived from an EMBL/GenBank/DDBJ whole genome shotgun (WGS) entry which is preliminary data.</text>
</comment>
<dbReference type="InterPro" id="IPR002477">
    <property type="entry name" value="Peptidoglycan-bd-like"/>
</dbReference>
<keyword evidence="1" id="KW-0732">Signal</keyword>
<dbReference type="RefSeq" id="WP_189211073.1">
    <property type="nucleotide sequence ID" value="NZ_BMRB01000002.1"/>
</dbReference>
<feature type="chain" id="PRO_5037195262" description="Peptidoglycan binding-like domain-containing protein" evidence="1">
    <location>
        <begin position="33"/>
        <end position="154"/>
    </location>
</feature>
<evidence type="ECO:0000256" key="1">
    <source>
        <dbReference type="SAM" id="SignalP"/>
    </source>
</evidence>
<keyword evidence="4" id="KW-1185">Reference proteome</keyword>
<dbReference type="InterPro" id="IPR036366">
    <property type="entry name" value="PGBDSf"/>
</dbReference>
<accession>A0A918GGE5</accession>
<gene>
    <name evidence="3" type="ORF">GCM10010171_30740</name>
</gene>
<evidence type="ECO:0000259" key="2">
    <source>
        <dbReference type="Pfam" id="PF01471"/>
    </source>
</evidence>
<reference evidence="3" key="2">
    <citation type="submission" date="2020-09" db="EMBL/GenBank/DDBJ databases">
        <authorList>
            <person name="Sun Q."/>
            <person name="Ohkuma M."/>
        </authorList>
    </citation>
    <scope>NUCLEOTIDE SEQUENCE</scope>
    <source>
        <strain evidence="3">JCM 3276</strain>
    </source>
</reference>
<sequence length="154" mass="15583">MLAGRVKRIGTVAAVVAAAAAGVVVSAGPAAAATPLCSKVVTVTGVGAKVIVPASSGGSLNCLIGRGLVANETIVRQLQHTLVRCYTNMRMPSPYTGERVGDIAVDGDFGPRTEAAVKAVQAGAGVTVDGIYGSETRNRMRFRVAGDNSCARLA</sequence>
<dbReference type="Proteomes" id="UP000660680">
    <property type="component" value="Unassembled WGS sequence"/>
</dbReference>
<evidence type="ECO:0000313" key="4">
    <source>
        <dbReference type="Proteomes" id="UP000660680"/>
    </source>
</evidence>
<name>A0A918GGE5_9PSEU</name>
<dbReference type="AlphaFoldDB" id="A0A918GGE5"/>
<evidence type="ECO:0000313" key="3">
    <source>
        <dbReference type="EMBL" id="GGS34200.1"/>
    </source>
</evidence>
<feature type="signal peptide" evidence="1">
    <location>
        <begin position="1"/>
        <end position="32"/>
    </location>
</feature>